<dbReference type="EMBL" id="MNCJ02000329">
    <property type="protein sequence ID" value="KAF5769232.1"/>
    <property type="molecule type" value="Genomic_DNA"/>
</dbReference>
<accession>A0A9K3E9T6</accession>
<comment type="caution">
    <text evidence="2">The sequence shown here is derived from an EMBL/GenBank/DDBJ whole genome shotgun (WGS) entry which is preliminary data.</text>
</comment>
<dbReference type="Proteomes" id="UP000215914">
    <property type="component" value="Unassembled WGS sequence"/>
</dbReference>
<organism evidence="2 3">
    <name type="scientific">Helianthus annuus</name>
    <name type="common">Common sunflower</name>
    <dbReference type="NCBI Taxonomy" id="4232"/>
    <lineage>
        <taxon>Eukaryota</taxon>
        <taxon>Viridiplantae</taxon>
        <taxon>Streptophyta</taxon>
        <taxon>Embryophyta</taxon>
        <taxon>Tracheophyta</taxon>
        <taxon>Spermatophyta</taxon>
        <taxon>Magnoliopsida</taxon>
        <taxon>eudicotyledons</taxon>
        <taxon>Gunneridae</taxon>
        <taxon>Pentapetalae</taxon>
        <taxon>asterids</taxon>
        <taxon>campanulids</taxon>
        <taxon>Asterales</taxon>
        <taxon>Asteraceae</taxon>
        <taxon>Asteroideae</taxon>
        <taxon>Heliantheae alliance</taxon>
        <taxon>Heliantheae</taxon>
        <taxon>Helianthus</taxon>
    </lineage>
</organism>
<proteinExistence type="predicted"/>
<keyword evidence="2" id="KW-0808">Transferase</keyword>
<evidence type="ECO:0000313" key="2">
    <source>
        <dbReference type="EMBL" id="KAF5769232.1"/>
    </source>
</evidence>
<dbReference type="Gramene" id="mRNA:HanXRQr2_Chr14g0645881">
    <property type="protein sequence ID" value="mRNA:HanXRQr2_Chr14g0645881"/>
    <property type="gene ID" value="HanXRQr2_Chr14g0645881"/>
</dbReference>
<reference evidence="2" key="2">
    <citation type="submission" date="2020-06" db="EMBL/GenBank/DDBJ databases">
        <title>Helianthus annuus Genome sequencing and assembly Release 2.</title>
        <authorList>
            <person name="Gouzy J."/>
            <person name="Langlade N."/>
            <person name="Munos S."/>
        </authorList>
    </citation>
    <scope>NUCLEOTIDE SEQUENCE</scope>
    <source>
        <tissue evidence="2">Leaves</tissue>
    </source>
</reference>
<gene>
    <name evidence="2" type="ORF">HanXRQr2_Chr14g0645881</name>
</gene>
<reference evidence="2" key="1">
    <citation type="journal article" date="2017" name="Nature">
        <title>The sunflower genome provides insights into oil metabolism, flowering and Asterid evolution.</title>
        <authorList>
            <person name="Badouin H."/>
            <person name="Gouzy J."/>
            <person name="Grassa C.J."/>
            <person name="Murat F."/>
            <person name="Staton S.E."/>
            <person name="Cottret L."/>
            <person name="Lelandais-Briere C."/>
            <person name="Owens G.L."/>
            <person name="Carrere S."/>
            <person name="Mayjonade B."/>
            <person name="Legrand L."/>
            <person name="Gill N."/>
            <person name="Kane N.C."/>
            <person name="Bowers J.E."/>
            <person name="Hubner S."/>
            <person name="Bellec A."/>
            <person name="Berard A."/>
            <person name="Berges H."/>
            <person name="Blanchet N."/>
            <person name="Boniface M.C."/>
            <person name="Brunel D."/>
            <person name="Catrice O."/>
            <person name="Chaidir N."/>
            <person name="Claudel C."/>
            <person name="Donnadieu C."/>
            <person name="Faraut T."/>
            <person name="Fievet G."/>
            <person name="Helmstetter N."/>
            <person name="King M."/>
            <person name="Knapp S.J."/>
            <person name="Lai Z."/>
            <person name="Le Paslier M.C."/>
            <person name="Lippi Y."/>
            <person name="Lorenzon L."/>
            <person name="Mandel J.R."/>
            <person name="Marage G."/>
            <person name="Marchand G."/>
            <person name="Marquand E."/>
            <person name="Bret-Mestries E."/>
            <person name="Morien E."/>
            <person name="Nambeesan S."/>
            <person name="Nguyen T."/>
            <person name="Pegot-Espagnet P."/>
            <person name="Pouilly N."/>
            <person name="Raftis F."/>
            <person name="Sallet E."/>
            <person name="Schiex T."/>
            <person name="Thomas J."/>
            <person name="Vandecasteele C."/>
            <person name="Vares D."/>
            <person name="Vear F."/>
            <person name="Vautrin S."/>
            <person name="Crespi M."/>
            <person name="Mangin B."/>
            <person name="Burke J.M."/>
            <person name="Salse J."/>
            <person name="Munos S."/>
            <person name="Vincourt P."/>
            <person name="Rieseberg L.H."/>
            <person name="Langlade N.B."/>
        </authorList>
    </citation>
    <scope>NUCLEOTIDE SEQUENCE</scope>
    <source>
        <tissue evidence="2">Leaves</tissue>
    </source>
</reference>
<keyword evidence="1" id="KW-1133">Transmembrane helix</keyword>
<feature type="transmembrane region" description="Helical" evidence="1">
    <location>
        <begin position="33"/>
        <end position="57"/>
    </location>
</feature>
<name>A0A9K3E9T6_HELAN</name>
<dbReference type="EC" id="2.3.1.20" evidence="2"/>
<sequence length="113" mass="12553">MSKTEETNGVLPPPPEPTPAVFTSKLVSPIHTFFVMIICLGSVHFLCILIMASFLLLPRHQCLLVLGMLVVLMFIPINENSKWGLALARLNKVILGPNLNCFKICSLFNKISF</sequence>
<keyword evidence="3" id="KW-1185">Reference proteome</keyword>
<dbReference type="GO" id="GO:0004144">
    <property type="term" value="F:diacylglycerol O-acyltransferase activity"/>
    <property type="evidence" value="ECO:0007669"/>
    <property type="project" value="UniProtKB-EC"/>
</dbReference>
<evidence type="ECO:0000256" key="1">
    <source>
        <dbReference type="SAM" id="Phobius"/>
    </source>
</evidence>
<protein>
    <submittedName>
        <fullName evidence="2">Diacylglycerol O-acyltransferase</fullName>
        <ecNumber evidence="2">2.3.1.20</ecNumber>
    </submittedName>
</protein>
<keyword evidence="2" id="KW-0012">Acyltransferase</keyword>
<keyword evidence="1" id="KW-0812">Transmembrane</keyword>
<feature type="transmembrane region" description="Helical" evidence="1">
    <location>
        <begin position="62"/>
        <end position="78"/>
    </location>
</feature>
<evidence type="ECO:0000313" key="3">
    <source>
        <dbReference type="Proteomes" id="UP000215914"/>
    </source>
</evidence>
<dbReference type="AlphaFoldDB" id="A0A9K3E9T6"/>
<keyword evidence="1" id="KW-0472">Membrane</keyword>